<evidence type="ECO:0000256" key="2">
    <source>
        <dbReference type="ARBA" id="ARBA00023163"/>
    </source>
</evidence>
<reference evidence="5" key="1">
    <citation type="submission" date="2023-06" db="EMBL/GenBank/DDBJ databases">
        <title>Genome-scale phylogeny and comparative genomics of the fungal order Sordariales.</title>
        <authorList>
            <consortium name="Lawrence Berkeley National Laboratory"/>
            <person name="Hensen N."/>
            <person name="Bonometti L."/>
            <person name="Westerberg I."/>
            <person name="Brannstrom I.O."/>
            <person name="Guillou S."/>
            <person name="Cros-Aarteil S."/>
            <person name="Calhoun S."/>
            <person name="Haridas S."/>
            <person name="Kuo A."/>
            <person name="Mondo S."/>
            <person name="Pangilinan J."/>
            <person name="Riley R."/>
            <person name="Labutti K."/>
            <person name="Andreopoulos B."/>
            <person name="Lipzen A."/>
            <person name="Chen C."/>
            <person name="Yanf M."/>
            <person name="Daum C."/>
            <person name="Ng V."/>
            <person name="Clum A."/>
            <person name="Steindorff A."/>
            <person name="Ohm R."/>
            <person name="Martin F."/>
            <person name="Silar P."/>
            <person name="Natvig D."/>
            <person name="Lalanne C."/>
            <person name="Gautier V."/>
            <person name="Ament-Velasquez S.L."/>
            <person name="Kruys A."/>
            <person name="Hutchinson M.I."/>
            <person name="Powell A.J."/>
            <person name="Barry K."/>
            <person name="Miller A.N."/>
            <person name="Grigoriev I.V."/>
            <person name="Debuchy R."/>
            <person name="Gladieux P."/>
            <person name="Thoren M.H."/>
            <person name="Johannesson H."/>
        </authorList>
    </citation>
    <scope>NUCLEOTIDE SEQUENCE</scope>
    <source>
        <strain evidence="5">SMH4607-1</strain>
    </source>
</reference>
<dbReference type="InterPro" id="IPR036910">
    <property type="entry name" value="HMG_box_dom_sf"/>
</dbReference>
<dbReference type="Proteomes" id="UP001172102">
    <property type="component" value="Unassembled WGS sequence"/>
</dbReference>
<dbReference type="GO" id="GO:0005634">
    <property type="term" value="C:nucleus"/>
    <property type="evidence" value="ECO:0007669"/>
    <property type="project" value="UniProtKB-UniRule"/>
</dbReference>
<dbReference type="AlphaFoldDB" id="A0AA39ZP25"/>
<dbReference type="CDD" id="cd01389">
    <property type="entry name" value="HMG-box_ROX1-like"/>
    <property type="match status" value="1"/>
</dbReference>
<dbReference type="Gene3D" id="1.10.30.10">
    <property type="entry name" value="High mobility group box domain"/>
    <property type="match status" value="1"/>
</dbReference>
<evidence type="ECO:0000259" key="4">
    <source>
        <dbReference type="PROSITE" id="PS50118"/>
    </source>
</evidence>
<proteinExistence type="predicted"/>
<dbReference type="Pfam" id="PF00505">
    <property type="entry name" value="HMG_box"/>
    <property type="match status" value="1"/>
</dbReference>
<dbReference type="InterPro" id="IPR050140">
    <property type="entry name" value="SRY-related_HMG-box_TF-like"/>
</dbReference>
<keyword evidence="2" id="KW-0804">Transcription</keyword>
<comment type="caution">
    <text evidence="5">The sequence shown here is derived from an EMBL/GenBank/DDBJ whole genome shotgun (WGS) entry which is preliminary data.</text>
</comment>
<evidence type="ECO:0000313" key="5">
    <source>
        <dbReference type="EMBL" id="KAK0701071.1"/>
    </source>
</evidence>
<dbReference type="GO" id="GO:0000978">
    <property type="term" value="F:RNA polymerase II cis-regulatory region sequence-specific DNA binding"/>
    <property type="evidence" value="ECO:0007669"/>
    <property type="project" value="TreeGrafter"/>
</dbReference>
<feature type="domain" description="HMG box" evidence="4">
    <location>
        <begin position="20"/>
        <end position="88"/>
    </location>
</feature>
<dbReference type="GO" id="GO:0001228">
    <property type="term" value="F:DNA-binding transcription activator activity, RNA polymerase II-specific"/>
    <property type="evidence" value="ECO:0007669"/>
    <property type="project" value="TreeGrafter"/>
</dbReference>
<dbReference type="EMBL" id="JAUKUA010000014">
    <property type="protein sequence ID" value="KAK0701071.1"/>
    <property type="molecule type" value="Genomic_DNA"/>
</dbReference>
<evidence type="ECO:0000256" key="1">
    <source>
        <dbReference type="ARBA" id="ARBA00023125"/>
    </source>
</evidence>
<dbReference type="PANTHER" id="PTHR10270:SF161">
    <property type="entry name" value="SEX-DETERMINING REGION Y PROTEIN"/>
    <property type="match status" value="1"/>
</dbReference>
<dbReference type="SUPFAM" id="SSF47095">
    <property type="entry name" value="HMG-box"/>
    <property type="match status" value="1"/>
</dbReference>
<keyword evidence="1 3" id="KW-0238">DNA-binding</keyword>
<evidence type="ECO:0000256" key="3">
    <source>
        <dbReference type="PROSITE-ProRule" id="PRU00267"/>
    </source>
</evidence>
<evidence type="ECO:0000313" key="6">
    <source>
        <dbReference type="Proteomes" id="UP001172102"/>
    </source>
</evidence>
<sequence>MYRRLPKPVLTGLSSEASKSITTPNAYILYRKDKHKELKESHGGIHNNEISVLTGAMWKNETPEVRAKYYAKSLAMKDEIIRRHPEYRYKPRRSSEIKRRNLPPMAGKNKFELKQYNVRRRRLASPVDPDETLCDLFPDVIDVDNNDKPIQPKVPWSPSLVDSDLQPFFTSSSDLSMVDRSVLFGPACPGAGEFWADSWGARGGNKL</sequence>
<dbReference type="PANTHER" id="PTHR10270">
    <property type="entry name" value="SOX TRANSCRIPTION FACTOR"/>
    <property type="match status" value="1"/>
</dbReference>
<dbReference type="GO" id="GO:0030154">
    <property type="term" value="P:cell differentiation"/>
    <property type="evidence" value="ECO:0007669"/>
    <property type="project" value="TreeGrafter"/>
</dbReference>
<feature type="DNA-binding region" description="HMG box" evidence="3">
    <location>
        <begin position="20"/>
        <end position="88"/>
    </location>
</feature>
<dbReference type="SMART" id="SM00398">
    <property type="entry name" value="HMG"/>
    <property type="match status" value="1"/>
</dbReference>
<dbReference type="PROSITE" id="PS50118">
    <property type="entry name" value="HMG_BOX_2"/>
    <property type="match status" value="1"/>
</dbReference>
<protein>
    <submittedName>
        <fullName evidence="5">High mobility group box domain-containing protein</fullName>
    </submittedName>
</protein>
<gene>
    <name evidence="5" type="ORF">B0H67DRAFT_558819</name>
</gene>
<keyword evidence="3" id="KW-0539">Nucleus</keyword>
<name>A0AA39ZP25_9PEZI</name>
<dbReference type="InterPro" id="IPR009071">
    <property type="entry name" value="HMG_box_dom"/>
</dbReference>
<keyword evidence="6" id="KW-1185">Reference proteome</keyword>
<accession>A0AA39ZP25</accession>
<organism evidence="5 6">
    <name type="scientific">Lasiosphaeris hirsuta</name>
    <dbReference type="NCBI Taxonomy" id="260670"/>
    <lineage>
        <taxon>Eukaryota</taxon>
        <taxon>Fungi</taxon>
        <taxon>Dikarya</taxon>
        <taxon>Ascomycota</taxon>
        <taxon>Pezizomycotina</taxon>
        <taxon>Sordariomycetes</taxon>
        <taxon>Sordariomycetidae</taxon>
        <taxon>Sordariales</taxon>
        <taxon>Lasiosphaeriaceae</taxon>
        <taxon>Lasiosphaeris</taxon>
    </lineage>
</organism>